<keyword evidence="2" id="KW-0677">Repeat</keyword>
<evidence type="ECO:0000256" key="2">
    <source>
        <dbReference type="ARBA" id="ARBA00022737"/>
    </source>
</evidence>
<evidence type="ECO:0000256" key="3">
    <source>
        <dbReference type="ARBA" id="ARBA00023242"/>
    </source>
</evidence>
<proteinExistence type="predicted"/>
<dbReference type="Gramene" id="mRNA:HanXRQr2_Chr02g0072051">
    <property type="protein sequence ID" value="mRNA:HanXRQr2_Chr02g0072051"/>
    <property type="gene ID" value="HanXRQr2_Chr02g0072051"/>
</dbReference>
<dbReference type="EMBL" id="MNCJ02000317">
    <property type="protein sequence ID" value="KAF5818950.1"/>
    <property type="molecule type" value="Genomic_DNA"/>
</dbReference>
<dbReference type="InterPro" id="IPR045075">
    <property type="entry name" value="Syf1-like"/>
</dbReference>
<feature type="compositionally biased region" description="Basic and acidic residues" evidence="4">
    <location>
        <begin position="80"/>
        <end position="89"/>
    </location>
</feature>
<feature type="domain" description="Suppressor of forked" evidence="5">
    <location>
        <begin position="316"/>
        <end position="469"/>
    </location>
</feature>
<dbReference type="GO" id="GO:0000398">
    <property type="term" value="P:mRNA splicing, via spliceosome"/>
    <property type="evidence" value="ECO:0000318"/>
    <property type="project" value="GO_Central"/>
</dbReference>
<dbReference type="PANTHER" id="PTHR11246">
    <property type="entry name" value="PRE-MRNA SPLICING FACTOR"/>
    <property type="match status" value="1"/>
</dbReference>
<dbReference type="Pfam" id="PF05843">
    <property type="entry name" value="Suf"/>
    <property type="match status" value="1"/>
</dbReference>
<dbReference type="GO" id="GO:0071013">
    <property type="term" value="C:catalytic step 2 spliceosome"/>
    <property type="evidence" value="ECO:0000318"/>
    <property type="project" value="GO_Central"/>
</dbReference>
<dbReference type="Gene3D" id="1.25.40.10">
    <property type="entry name" value="Tetratricopeptide repeat domain"/>
    <property type="match status" value="2"/>
</dbReference>
<protein>
    <submittedName>
        <fullName evidence="7">PRP1 splicing factor, tetratricopeptide-like helical domain superfamily</fullName>
    </submittedName>
</protein>
<feature type="region of interest" description="Disordered" evidence="4">
    <location>
        <begin position="1"/>
        <end position="89"/>
    </location>
</feature>
<dbReference type="GO" id="GO:0046540">
    <property type="term" value="C:U4/U6 x U5 tri-snRNP complex"/>
    <property type="evidence" value="ECO:0000318"/>
    <property type="project" value="GO_Central"/>
</dbReference>
<evidence type="ECO:0000313" key="7">
    <source>
        <dbReference type="EMBL" id="KAF5818950.1"/>
    </source>
</evidence>
<dbReference type="InterPro" id="IPR008847">
    <property type="entry name" value="Suf"/>
</dbReference>
<evidence type="ECO:0000259" key="6">
    <source>
        <dbReference type="Pfam" id="PF06424"/>
    </source>
</evidence>
<dbReference type="Pfam" id="PF06424">
    <property type="entry name" value="PRP1_N"/>
    <property type="match status" value="1"/>
</dbReference>
<evidence type="ECO:0000259" key="5">
    <source>
        <dbReference type="Pfam" id="PF05843"/>
    </source>
</evidence>
<dbReference type="InterPro" id="IPR003107">
    <property type="entry name" value="HAT"/>
</dbReference>
<evidence type="ECO:0000256" key="1">
    <source>
        <dbReference type="ARBA" id="ARBA00004123"/>
    </source>
</evidence>
<comment type="caution">
    <text evidence="7">The sequence shown here is derived from an EMBL/GenBank/DDBJ whole genome shotgun (WGS) entry which is preliminary data.</text>
</comment>
<comment type="subcellular location">
    <subcellularLocation>
        <location evidence="1">Nucleus</location>
    </subcellularLocation>
</comment>
<accession>A0A9K3JQW3</accession>
<dbReference type="InterPro" id="IPR010491">
    <property type="entry name" value="PRP1_N"/>
</dbReference>
<dbReference type="FunFam" id="1.25.40.10:FF:000384">
    <property type="entry name" value="Probable pre-mRNA splicing factor prp1"/>
    <property type="match status" value="1"/>
</dbReference>
<dbReference type="GO" id="GO:0000244">
    <property type="term" value="P:spliceosomal tri-snRNP complex assembly"/>
    <property type="evidence" value="ECO:0000318"/>
    <property type="project" value="GO_Central"/>
</dbReference>
<reference evidence="7" key="1">
    <citation type="journal article" date="2017" name="Nature">
        <title>The sunflower genome provides insights into oil metabolism, flowering and Asterid evolution.</title>
        <authorList>
            <person name="Badouin H."/>
            <person name="Gouzy J."/>
            <person name="Grassa C.J."/>
            <person name="Murat F."/>
            <person name="Staton S.E."/>
            <person name="Cottret L."/>
            <person name="Lelandais-Briere C."/>
            <person name="Owens G.L."/>
            <person name="Carrere S."/>
            <person name="Mayjonade B."/>
            <person name="Legrand L."/>
            <person name="Gill N."/>
            <person name="Kane N.C."/>
            <person name="Bowers J.E."/>
            <person name="Hubner S."/>
            <person name="Bellec A."/>
            <person name="Berard A."/>
            <person name="Berges H."/>
            <person name="Blanchet N."/>
            <person name="Boniface M.C."/>
            <person name="Brunel D."/>
            <person name="Catrice O."/>
            <person name="Chaidir N."/>
            <person name="Claudel C."/>
            <person name="Donnadieu C."/>
            <person name="Faraut T."/>
            <person name="Fievet G."/>
            <person name="Helmstetter N."/>
            <person name="King M."/>
            <person name="Knapp S.J."/>
            <person name="Lai Z."/>
            <person name="Le Paslier M.C."/>
            <person name="Lippi Y."/>
            <person name="Lorenzon L."/>
            <person name="Mandel J.R."/>
            <person name="Marage G."/>
            <person name="Marchand G."/>
            <person name="Marquand E."/>
            <person name="Bret-Mestries E."/>
            <person name="Morien E."/>
            <person name="Nambeesan S."/>
            <person name="Nguyen T."/>
            <person name="Pegot-Espagnet P."/>
            <person name="Pouilly N."/>
            <person name="Raftis F."/>
            <person name="Sallet E."/>
            <person name="Schiex T."/>
            <person name="Thomas J."/>
            <person name="Vandecasteele C."/>
            <person name="Vares D."/>
            <person name="Vear F."/>
            <person name="Vautrin S."/>
            <person name="Crespi M."/>
            <person name="Mangin B."/>
            <person name="Burke J.M."/>
            <person name="Salse J."/>
            <person name="Munos S."/>
            <person name="Vincourt P."/>
            <person name="Rieseberg L.H."/>
            <person name="Langlade N.B."/>
        </authorList>
    </citation>
    <scope>NUCLEOTIDE SEQUENCE</scope>
    <source>
        <tissue evidence="7">Leaves</tissue>
    </source>
</reference>
<name>A0A9K3JQW3_HELAN</name>
<reference evidence="7" key="2">
    <citation type="submission" date="2020-06" db="EMBL/GenBank/DDBJ databases">
        <title>Helianthus annuus Genome sequencing and assembly Release 2.</title>
        <authorList>
            <person name="Gouzy J."/>
            <person name="Langlade N."/>
            <person name="Munos S."/>
        </authorList>
    </citation>
    <scope>NUCLEOTIDE SEQUENCE</scope>
    <source>
        <tissue evidence="7">Leaves</tissue>
    </source>
</reference>
<dbReference type="InterPro" id="IPR011990">
    <property type="entry name" value="TPR-like_helical_dom_sf"/>
</dbReference>
<feature type="domain" description="PRP1 splicing factor N-terminal" evidence="6">
    <location>
        <begin position="18"/>
        <end position="180"/>
    </location>
</feature>
<organism evidence="7 8">
    <name type="scientific">Helianthus annuus</name>
    <name type="common">Common sunflower</name>
    <dbReference type="NCBI Taxonomy" id="4232"/>
    <lineage>
        <taxon>Eukaryota</taxon>
        <taxon>Viridiplantae</taxon>
        <taxon>Streptophyta</taxon>
        <taxon>Embryophyta</taxon>
        <taxon>Tracheophyta</taxon>
        <taxon>Spermatophyta</taxon>
        <taxon>Magnoliopsida</taxon>
        <taxon>eudicotyledons</taxon>
        <taxon>Gunneridae</taxon>
        <taxon>Pentapetalae</taxon>
        <taxon>asterids</taxon>
        <taxon>campanulids</taxon>
        <taxon>Asterales</taxon>
        <taxon>Asteraceae</taxon>
        <taxon>Asteroideae</taxon>
        <taxon>Heliantheae alliance</taxon>
        <taxon>Heliantheae</taxon>
        <taxon>Helianthus</taxon>
    </lineage>
</organism>
<dbReference type="AlphaFoldDB" id="A0A9K3JQW3"/>
<evidence type="ECO:0000256" key="4">
    <source>
        <dbReference type="SAM" id="MobiDB-lite"/>
    </source>
</evidence>
<dbReference type="SUPFAM" id="SSF48452">
    <property type="entry name" value="TPR-like"/>
    <property type="match status" value="2"/>
</dbReference>
<evidence type="ECO:0000313" key="8">
    <source>
        <dbReference type="Proteomes" id="UP000215914"/>
    </source>
</evidence>
<dbReference type="Proteomes" id="UP000215914">
    <property type="component" value="Unassembled WGS sequence"/>
</dbReference>
<keyword evidence="3" id="KW-0539">Nucleus</keyword>
<gene>
    <name evidence="7" type="ORF">HanXRQr2_Chr02g0072051</name>
</gene>
<dbReference type="PANTHER" id="PTHR11246:SF1">
    <property type="entry name" value="PRE-MRNA-PROCESSING FACTOR 6"/>
    <property type="match status" value="1"/>
</dbReference>
<dbReference type="GO" id="GO:0080188">
    <property type="term" value="P:gene silencing by siRNA-directed DNA methylation"/>
    <property type="evidence" value="ECO:0000318"/>
    <property type="project" value="GO_Central"/>
</dbReference>
<keyword evidence="8" id="KW-1185">Reference proteome</keyword>
<sequence length="493" mass="54797">MQAPVAPKNRLEFLNTRPPPNYVAGLGRGATGFTTRSDIGPARAAPDLPDRSAGAGAPAGTSGVGRGRGKDEEEEEEAEDKGYDENQKFDEFEGNDVGLFASAEYDEEDKEADAVWDEIDKRMDSRRKDRREARLKEEIEKYRASNPKITEQFADLKRKLVTLSAAEWDSIPEIGDYSLRNKKKRFESFVPVPDTLLEKARQEKEHVTALDPKSRAVGGTETPWAQTPDLTAVGEGRGTVLSLKLDRLSDSYEITSDAEISDIKKARLLLKSVIQTNPKHPPGWIAAARLEEVAGKIPTARELIKRGCEECPKNEDVWIEACRLANPDEAKAVIARGVKAIPNSVKLWMHAAKLEHDDANKSRVLRKGLENIPDSVRLWKAVVELANEDDAKLLLQRAVECCPLHVELWLALARLEKYDAAKKVLNKAREKLPKEPAIWITAAKLEEAFGNTSMVGKIIERGIRALQREGVEIDREAWMKEAEAAERAGSVAT</sequence>
<dbReference type="GO" id="GO:2000636">
    <property type="term" value="P:positive regulation of primary miRNA processing"/>
    <property type="evidence" value="ECO:0000318"/>
    <property type="project" value="GO_Central"/>
</dbReference>
<dbReference type="SMART" id="SM00386">
    <property type="entry name" value="HAT"/>
    <property type="match status" value="5"/>
</dbReference>